<keyword evidence="2" id="KW-1185">Reference proteome</keyword>
<proteinExistence type="predicted"/>
<dbReference type="EMBL" id="QKMR01000018">
    <property type="protein sequence ID" value="PYG86651.1"/>
    <property type="molecule type" value="Genomic_DNA"/>
</dbReference>
<organism evidence="1 2">
    <name type="scientific">Ruminiclostridium sufflavum DSM 19573</name>
    <dbReference type="NCBI Taxonomy" id="1121337"/>
    <lineage>
        <taxon>Bacteria</taxon>
        <taxon>Bacillati</taxon>
        <taxon>Bacillota</taxon>
        <taxon>Clostridia</taxon>
        <taxon>Eubacteriales</taxon>
        <taxon>Oscillospiraceae</taxon>
        <taxon>Ruminiclostridium</taxon>
    </lineage>
</organism>
<evidence type="ECO:0000313" key="1">
    <source>
        <dbReference type="EMBL" id="PYG86651.1"/>
    </source>
</evidence>
<protein>
    <submittedName>
        <fullName evidence="1">Uncharacterized protein</fullName>
    </submittedName>
</protein>
<evidence type="ECO:0000313" key="2">
    <source>
        <dbReference type="Proteomes" id="UP000248132"/>
    </source>
</evidence>
<comment type="caution">
    <text evidence="1">The sequence shown here is derived from an EMBL/GenBank/DDBJ whole genome shotgun (WGS) entry which is preliminary data.</text>
</comment>
<accession>A0A318Y3Q2</accession>
<dbReference type="RefSeq" id="WP_165835577.1">
    <property type="nucleotide sequence ID" value="NZ_QKMR01000018.1"/>
</dbReference>
<dbReference type="Proteomes" id="UP000248132">
    <property type="component" value="Unassembled WGS sequence"/>
</dbReference>
<reference evidence="1 2" key="1">
    <citation type="submission" date="2018-06" db="EMBL/GenBank/DDBJ databases">
        <title>Genomic Encyclopedia of Type Strains, Phase I: the one thousand microbial genomes (KMG-I) project.</title>
        <authorList>
            <person name="Kyrpides N."/>
        </authorList>
    </citation>
    <scope>NUCLEOTIDE SEQUENCE [LARGE SCALE GENOMIC DNA]</scope>
    <source>
        <strain evidence="1 2">DSM 19573</strain>
    </source>
</reference>
<name>A0A318Y3Q2_9FIRM</name>
<gene>
    <name evidence="1" type="ORF">LY28_02870</name>
</gene>
<dbReference type="AlphaFoldDB" id="A0A318Y3Q2"/>
<sequence>MQPVFITEREELVNGFKVITKKPELSENEYRKIEYLIVADIFKSLSEQSYN</sequence>